<accession>A0A426ZC68</accession>
<reference evidence="1 2" key="1">
    <citation type="journal article" date="2014" name="Agronomy (Basel)">
        <title>A Draft Genome Sequence for Ensete ventricosum, the Drought-Tolerant Tree Against Hunger.</title>
        <authorList>
            <person name="Harrison J."/>
            <person name="Moore K.A."/>
            <person name="Paszkiewicz K."/>
            <person name="Jones T."/>
            <person name="Grant M."/>
            <person name="Ambacheew D."/>
            <person name="Muzemil S."/>
            <person name="Studholme D.J."/>
        </authorList>
    </citation>
    <scope>NUCLEOTIDE SEQUENCE [LARGE SCALE GENOMIC DNA]</scope>
</reference>
<comment type="caution">
    <text evidence="1">The sequence shown here is derived from an EMBL/GenBank/DDBJ whole genome shotgun (WGS) entry which is preliminary data.</text>
</comment>
<organism evidence="1 2">
    <name type="scientific">Ensete ventricosum</name>
    <name type="common">Abyssinian banana</name>
    <name type="synonym">Musa ensete</name>
    <dbReference type="NCBI Taxonomy" id="4639"/>
    <lineage>
        <taxon>Eukaryota</taxon>
        <taxon>Viridiplantae</taxon>
        <taxon>Streptophyta</taxon>
        <taxon>Embryophyta</taxon>
        <taxon>Tracheophyta</taxon>
        <taxon>Spermatophyta</taxon>
        <taxon>Magnoliopsida</taxon>
        <taxon>Liliopsida</taxon>
        <taxon>Zingiberales</taxon>
        <taxon>Musaceae</taxon>
        <taxon>Ensete</taxon>
    </lineage>
</organism>
<gene>
    <name evidence="1" type="ORF">B296_00041849</name>
</gene>
<sequence>MVAEGMGNDDKRQGSRGCYVYIILRKKTLATLKDHEWLRTVAVGVEGNSGNAVVRGRGLGVARKMRL</sequence>
<dbReference type="AlphaFoldDB" id="A0A426ZC68"/>
<evidence type="ECO:0000313" key="2">
    <source>
        <dbReference type="Proteomes" id="UP000287651"/>
    </source>
</evidence>
<dbReference type="Proteomes" id="UP000287651">
    <property type="component" value="Unassembled WGS sequence"/>
</dbReference>
<name>A0A426ZC68_ENSVE</name>
<dbReference type="EMBL" id="AMZH03007353">
    <property type="protein sequence ID" value="RRT61532.1"/>
    <property type="molecule type" value="Genomic_DNA"/>
</dbReference>
<proteinExistence type="predicted"/>
<evidence type="ECO:0000313" key="1">
    <source>
        <dbReference type="EMBL" id="RRT61532.1"/>
    </source>
</evidence>
<protein>
    <submittedName>
        <fullName evidence="1">Uncharacterized protein</fullName>
    </submittedName>
</protein>